<dbReference type="EMBL" id="JBJGEB010000004">
    <property type="protein sequence ID" value="MFK7641972.1"/>
    <property type="molecule type" value="Genomic_DNA"/>
</dbReference>
<dbReference type="RefSeq" id="WP_405385781.1">
    <property type="nucleotide sequence ID" value="NZ_JBJGEB010000004.1"/>
</dbReference>
<evidence type="ECO:0000259" key="3">
    <source>
        <dbReference type="SMART" id="SM00479"/>
    </source>
</evidence>
<comment type="caution">
    <text evidence="4">The sequence shown here is derived from an EMBL/GenBank/DDBJ whole genome shotgun (WGS) entry which is preliminary data.</text>
</comment>
<feature type="domain" description="Exonuclease" evidence="3">
    <location>
        <begin position="20"/>
        <end position="184"/>
    </location>
</feature>
<dbReference type="SMART" id="SM00479">
    <property type="entry name" value="EXOIII"/>
    <property type="match status" value="1"/>
</dbReference>
<organism evidence="4 5">
    <name type="scientific">Neisseria oralis</name>
    <dbReference type="NCBI Taxonomy" id="1107316"/>
    <lineage>
        <taxon>Bacteria</taxon>
        <taxon>Pseudomonadati</taxon>
        <taxon>Pseudomonadota</taxon>
        <taxon>Betaproteobacteria</taxon>
        <taxon>Neisseriales</taxon>
        <taxon>Neisseriaceae</taxon>
        <taxon>Neisseria</taxon>
    </lineage>
</organism>
<dbReference type="InterPro" id="IPR036397">
    <property type="entry name" value="RNaseH_sf"/>
</dbReference>
<evidence type="ECO:0000256" key="2">
    <source>
        <dbReference type="ARBA" id="ARBA00049244"/>
    </source>
</evidence>
<dbReference type="CDD" id="cd06127">
    <property type="entry name" value="DEDDh"/>
    <property type="match status" value="1"/>
</dbReference>
<sequence>MTHTMRWPNLAAAFAGFGRPVAVVDLESTGGNFYRDRITEVAVLRFERGVAKRYEWLVNPQQPIPKFVAELTGITDETVSGAPVFADIAADLLPLLHGAVVVAHNSRFDYTFLCHEFRRAGMNFAAPALCTVQLSRRLYPQFYRHNLDSIIERFGIAVESRHRAMADVAALSDFLEKSLIEKGAEEWGRHCRSLMNPKMLPASLPEGLSRRLYQLPDSSGVLIWLDESEGALAVGVHERVYSETAAALHGGNIPPYVAHAAEVRFLPAAGGLHALWLKAQAERKYALRPSEKSGGYLTVNFVPDERGALQARIVPLANGSRDGRPYGLFVHKKAARRALAAWALEHGLCPDSLNILPEKHAQGLPCPVHAVGRCGGGCGRQDGIGRQNERILTAAHLLPVTDWGRVREMEVTETDALTGESITLRCAGGALALPDGSWYFDDTLPAVLKAKFKQGRDGIKVVA</sequence>
<proteinExistence type="predicted"/>
<dbReference type="SUPFAM" id="SSF53098">
    <property type="entry name" value="Ribonuclease H-like"/>
    <property type="match status" value="1"/>
</dbReference>
<evidence type="ECO:0000313" key="5">
    <source>
        <dbReference type="Proteomes" id="UP001621964"/>
    </source>
</evidence>
<dbReference type="InterPro" id="IPR006054">
    <property type="entry name" value="DnaQ"/>
</dbReference>
<dbReference type="InterPro" id="IPR012337">
    <property type="entry name" value="RNaseH-like_sf"/>
</dbReference>
<dbReference type="PANTHER" id="PTHR30231">
    <property type="entry name" value="DNA POLYMERASE III SUBUNIT EPSILON"/>
    <property type="match status" value="1"/>
</dbReference>
<name>A0ABW8Q5A1_9NEIS</name>
<gene>
    <name evidence="4" type="ORF">ACI43T_05590</name>
</gene>
<dbReference type="Proteomes" id="UP001621964">
    <property type="component" value="Unassembled WGS sequence"/>
</dbReference>
<dbReference type="Gene3D" id="3.30.420.10">
    <property type="entry name" value="Ribonuclease H-like superfamily/Ribonuclease H"/>
    <property type="match status" value="1"/>
</dbReference>
<dbReference type="PANTHER" id="PTHR30231:SF37">
    <property type="entry name" value="EXODEOXYRIBONUCLEASE 10"/>
    <property type="match status" value="1"/>
</dbReference>
<dbReference type="NCBIfam" id="TIGR00573">
    <property type="entry name" value="dnaq"/>
    <property type="match status" value="1"/>
</dbReference>
<evidence type="ECO:0000313" key="4">
    <source>
        <dbReference type="EMBL" id="MFK7641972.1"/>
    </source>
</evidence>
<protein>
    <recommendedName>
        <fullName evidence="1">DNA-directed DNA polymerase</fullName>
        <ecNumber evidence="1">2.7.7.7</ecNumber>
    </recommendedName>
</protein>
<evidence type="ECO:0000256" key="1">
    <source>
        <dbReference type="ARBA" id="ARBA00012417"/>
    </source>
</evidence>
<dbReference type="EC" id="2.7.7.7" evidence="1"/>
<keyword evidence="5" id="KW-1185">Reference proteome</keyword>
<comment type="catalytic activity">
    <reaction evidence="2">
        <text>DNA(n) + a 2'-deoxyribonucleoside 5'-triphosphate = DNA(n+1) + diphosphate</text>
        <dbReference type="Rhea" id="RHEA:22508"/>
        <dbReference type="Rhea" id="RHEA-COMP:17339"/>
        <dbReference type="Rhea" id="RHEA-COMP:17340"/>
        <dbReference type="ChEBI" id="CHEBI:33019"/>
        <dbReference type="ChEBI" id="CHEBI:61560"/>
        <dbReference type="ChEBI" id="CHEBI:173112"/>
        <dbReference type="EC" id="2.7.7.7"/>
    </reaction>
</comment>
<reference evidence="4 5" key="1">
    <citation type="submission" date="2024-11" db="EMBL/GenBank/DDBJ databases">
        <authorList>
            <person name="Mikucki A.G."/>
            <person name="Kahler C.M."/>
        </authorList>
    </citation>
    <scope>NUCLEOTIDE SEQUENCE [LARGE SCALE GENOMIC DNA]</scope>
    <source>
        <strain evidence="4 5">EXNM717</strain>
    </source>
</reference>
<dbReference type="InterPro" id="IPR013520">
    <property type="entry name" value="Ribonucl_H"/>
</dbReference>
<accession>A0ABW8Q5A1</accession>
<dbReference type="Pfam" id="PF00929">
    <property type="entry name" value="RNase_T"/>
    <property type="match status" value="1"/>
</dbReference>